<dbReference type="KEGG" id="fad:CDH04_00805"/>
<evidence type="ECO:0000256" key="6">
    <source>
        <dbReference type="ARBA" id="ARBA00023306"/>
    </source>
</evidence>
<dbReference type="InterPro" id="IPR026579">
    <property type="entry name" value="FtsQ"/>
</dbReference>
<dbReference type="InterPro" id="IPR045335">
    <property type="entry name" value="FtsQ_C_sf"/>
</dbReference>
<sequence>MIRIVRKLLILIVILATILVATLYVVGKTDKTISRVDIVSNDGLSYISKQSLIDNLAKDGSKEWFDVNVNEIEHSLYNIKGVDYALVKKIWPSTIVIYLFDHKPVAYWNNSEILLDNMELIKPEVFSYNGDLPHIQSDNPESRDYIFDTYQNLEKIATSKDESILEIIYKGNQFQLVLSGGMNVMLGSSKLGAKLKEFFANFKKVRNYESVKYFDMRYTDGFTVKYS</sequence>
<evidence type="ECO:0000256" key="2">
    <source>
        <dbReference type="ARBA" id="ARBA00022519"/>
    </source>
</evidence>
<dbReference type="PANTHER" id="PTHR35851:SF1">
    <property type="entry name" value="CELL DIVISION PROTEIN FTSQ"/>
    <property type="match status" value="1"/>
</dbReference>
<keyword evidence="2" id="KW-0997">Cell inner membrane</keyword>
<evidence type="ECO:0000256" key="5">
    <source>
        <dbReference type="ARBA" id="ARBA00022989"/>
    </source>
</evidence>
<evidence type="ECO:0000259" key="8">
    <source>
        <dbReference type="Pfam" id="PF08478"/>
    </source>
</evidence>
<keyword evidence="3 9" id="KW-0132">Cell division</keyword>
<dbReference type="PANTHER" id="PTHR35851">
    <property type="entry name" value="CELL DIVISION PROTEIN FTSQ"/>
    <property type="match status" value="1"/>
</dbReference>
<dbReference type="AlphaFoldDB" id="A0A2Z4XX42"/>
<keyword evidence="12" id="KW-1185">Reference proteome</keyword>
<evidence type="ECO:0000256" key="4">
    <source>
        <dbReference type="ARBA" id="ARBA00022692"/>
    </source>
</evidence>
<dbReference type="Pfam" id="PF03799">
    <property type="entry name" value="FtsQ_DivIB_C"/>
    <property type="match status" value="1"/>
</dbReference>
<evidence type="ECO:0000313" key="11">
    <source>
        <dbReference type="Proteomes" id="UP000251120"/>
    </source>
</evidence>
<dbReference type="Gene3D" id="3.40.50.11690">
    <property type="entry name" value="Cell division protein FtsQ/DivIB"/>
    <property type="match status" value="1"/>
</dbReference>
<feature type="domain" description="Cell division protein FtsQ/DivIB C-terminal" evidence="7">
    <location>
        <begin position="106"/>
        <end position="217"/>
    </location>
</feature>
<keyword evidence="6" id="KW-0131">Cell cycle</keyword>
<dbReference type="Proteomes" id="UP000681131">
    <property type="component" value="Chromosome"/>
</dbReference>
<proteinExistence type="predicted"/>
<dbReference type="EMBL" id="CP043424">
    <property type="protein sequence ID" value="QIW11269.1"/>
    <property type="molecule type" value="Genomic_DNA"/>
</dbReference>
<evidence type="ECO:0000313" key="9">
    <source>
        <dbReference type="EMBL" id="AXA33042.1"/>
    </source>
</evidence>
<keyword evidence="4" id="KW-0812">Transmembrane</keyword>
<keyword evidence="5" id="KW-0472">Membrane</keyword>
<dbReference type="InterPro" id="IPR005548">
    <property type="entry name" value="Cell_div_FtsQ/DivIB_C"/>
</dbReference>
<evidence type="ECO:0000313" key="10">
    <source>
        <dbReference type="EMBL" id="QIW11269.1"/>
    </source>
</evidence>
<keyword evidence="1" id="KW-1003">Cell membrane</keyword>
<evidence type="ECO:0000259" key="7">
    <source>
        <dbReference type="Pfam" id="PF03799"/>
    </source>
</evidence>
<organism evidence="9 11">
    <name type="scientific">Francisella adeliensis</name>
    <dbReference type="NCBI Taxonomy" id="2007306"/>
    <lineage>
        <taxon>Bacteria</taxon>
        <taxon>Pseudomonadati</taxon>
        <taxon>Pseudomonadota</taxon>
        <taxon>Gammaproteobacteria</taxon>
        <taxon>Thiotrichales</taxon>
        <taxon>Francisellaceae</taxon>
        <taxon>Francisella</taxon>
    </lineage>
</organism>
<dbReference type="InterPro" id="IPR013685">
    <property type="entry name" value="POTRA_FtsQ_type"/>
</dbReference>
<name>A0A2Z4XX42_9GAMM</name>
<evidence type="ECO:0000256" key="3">
    <source>
        <dbReference type="ARBA" id="ARBA00022618"/>
    </source>
</evidence>
<accession>A0A2Z4XX42</accession>
<dbReference type="OrthoDB" id="9790370at2"/>
<evidence type="ECO:0000256" key="1">
    <source>
        <dbReference type="ARBA" id="ARBA00022475"/>
    </source>
</evidence>
<gene>
    <name evidence="9" type="ORF">CDH04_00805</name>
    <name evidence="10" type="ORF">FZC43_00805</name>
</gene>
<dbReference type="Pfam" id="PF08478">
    <property type="entry name" value="POTRA_1"/>
    <property type="match status" value="1"/>
</dbReference>
<evidence type="ECO:0000313" key="12">
    <source>
        <dbReference type="Proteomes" id="UP000681131"/>
    </source>
</evidence>
<reference evidence="10 12" key="2">
    <citation type="submission" date="2019-08" db="EMBL/GenBank/DDBJ databases">
        <title>Complete genome sequences of Francisella adeliensis (FSC1325 and FSC1326).</title>
        <authorList>
            <person name="Ohrman C."/>
            <person name="Uneklint I."/>
            <person name="Vallesi A."/>
            <person name="Karlsson L."/>
            <person name="Sjodin A."/>
        </authorList>
    </citation>
    <scope>NUCLEOTIDE SEQUENCE [LARGE SCALE GENOMIC DNA]</scope>
    <source>
        <strain evidence="10 12">FSC1325</strain>
    </source>
</reference>
<feature type="domain" description="POTRA" evidence="8">
    <location>
        <begin position="42"/>
        <end position="99"/>
    </location>
</feature>
<keyword evidence="5" id="KW-1133">Transmembrane helix</keyword>
<dbReference type="Gene3D" id="3.10.20.310">
    <property type="entry name" value="membrane protein fhac"/>
    <property type="match status" value="1"/>
</dbReference>
<protein>
    <submittedName>
        <fullName evidence="9">Cell division protein FtsQ</fullName>
    </submittedName>
    <submittedName>
        <fullName evidence="10">FtsQ-type POTRA domain-containing protein</fullName>
    </submittedName>
</protein>
<dbReference type="EMBL" id="CP021781">
    <property type="protein sequence ID" value="AXA33042.1"/>
    <property type="molecule type" value="Genomic_DNA"/>
</dbReference>
<dbReference type="RefSeq" id="WP_112869217.1">
    <property type="nucleotide sequence ID" value="NZ_CP021781.1"/>
</dbReference>
<dbReference type="GO" id="GO:0090529">
    <property type="term" value="P:cell septum assembly"/>
    <property type="evidence" value="ECO:0007669"/>
    <property type="project" value="InterPro"/>
</dbReference>
<reference evidence="9 11" key="1">
    <citation type="submission" date="2017-06" db="EMBL/GenBank/DDBJ databases">
        <title>Complete genome of Francisella adeliensis.</title>
        <authorList>
            <person name="Vallesi A."/>
            <person name="Sjodin A."/>
        </authorList>
    </citation>
    <scope>NUCLEOTIDE SEQUENCE [LARGE SCALE GENOMIC DNA]</scope>
    <source>
        <strain evidence="9 11">FDC440</strain>
    </source>
</reference>
<dbReference type="Proteomes" id="UP000251120">
    <property type="component" value="Chromosome"/>
</dbReference>